<reference evidence="2" key="1">
    <citation type="submission" date="2021-05" db="EMBL/GenBank/DDBJ databases">
        <title>A free-living protist that lacks canonical eukaryotic 1 DNA replication and segregation systems.</title>
        <authorList>
            <person name="Salas-Leiva D.E."/>
            <person name="Tromer E.C."/>
            <person name="Curtis B.A."/>
            <person name="Jerlstrom-Hultqvist J."/>
            <person name="Kolisko M."/>
            <person name="Yi Z."/>
            <person name="Salas-Leiva J.S."/>
            <person name="Gallot-Lavallee L."/>
            <person name="Kops G.J.P.L."/>
            <person name="Archibald J.M."/>
            <person name="Simpson A.G.B."/>
            <person name="Roger A.J."/>
        </authorList>
    </citation>
    <scope>NUCLEOTIDE SEQUENCE</scope>
    <source>
        <strain evidence="2">BICM</strain>
    </source>
</reference>
<accession>A0A8J6BBL4</accession>
<gene>
    <name evidence="2" type="ORF">J8273_4572</name>
</gene>
<keyword evidence="3" id="KW-1185">Reference proteome</keyword>
<dbReference type="InterPro" id="IPR017920">
    <property type="entry name" value="COMM"/>
</dbReference>
<protein>
    <recommendedName>
        <fullName evidence="1">COMM domain-containing protein</fullName>
    </recommendedName>
</protein>
<evidence type="ECO:0000259" key="1">
    <source>
        <dbReference type="PROSITE" id="PS51269"/>
    </source>
</evidence>
<evidence type="ECO:0000313" key="2">
    <source>
        <dbReference type="EMBL" id="KAG9393972.1"/>
    </source>
</evidence>
<organism evidence="2 3">
    <name type="scientific">Carpediemonas membranifera</name>
    <dbReference type="NCBI Taxonomy" id="201153"/>
    <lineage>
        <taxon>Eukaryota</taxon>
        <taxon>Metamonada</taxon>
        <taxon>Carpediemonas-like organisms</taxon>
        <taxon>Carpediemonas</taxon>
    </lineage>
</organism>
<dbReference type="AlphaFoldDB" id="A0A8J6BBL4"/>
<feature type="domain" description="COMM" evidence="1">
    <location>
        <begin position="118"/>
        <end position="185"/>
    </location>
</feature>
<dbReference type="Proteomes" id="UP000717585">
    <property type="component" value="Unassembled WGS sequence"/>
</dbReference>
<name>A0A8J6BBL4_9EUKA</name>
<dbReference type="PROSITE" id="PS51269">
    <property type="entry name" value="COMM"/>
    <property type="match status" value="1"/>
</dbReference>
<evidence type="ECO:0000313" key="3">
    <source>
        <dbReference type="Proteomes" id="UP000717585"/>
    </source>
</evidence>
<dbReference type="Pfam" id="PF21672">
    <property type="entry name" value="COMM_HN"/>
    <property type="match status" value="1"/>
</dbReference>
<dbReference type="EMBL" id="JAHDYR010000019">
    <property type="protein sequence ID" value="KAG9393972.1"/>
    <property type="molecule type" value="Genomic_DNA"/>
</dbReference>
<proteinExistence type="predicted"/>
<sequence>MEWSDDLVDHIASLEKNFDDSVFETFIHALVSMLCGDISVEAMEEHECLSSFEEKQRNLIVNSFSLLVTDASRHHTSVSALSSIIGMSADRCTVIVDCIAQSRLRTKLSFIDSNPRPKLVDMAYVLSYQVKDQHDGFIGDDLAEITLQTIADGEKKPVTFGMTQEMVLHLRDVLKDAVEEVSRITKARG</sequence>
<comment type="caution">
    <text evidence="2">The sequence shown here is derived from an EMBL/GenBank/DDBJ whole genome shotgun (WGS) entry which is preliminary data.</text>
</comment>